<dbReference type="InterPro" id="IPR001609">
    <property type="entry name" value="Myosin_head_motor_dom-like"/>
</dbReference>
<dbReference type="SUPFAM" id="SSF52540">
    <property type="entry name" value="P-loop containing nucleoside triphosphate hydrolases"/>
    <property type="match status" value="1"/>
</dbReference>
<dbReference type="PANTHER" id="PTHR13140:SF289">
    <property type="entry name" value="UNCONVENTIONAL MYOSIN-XIX"/>
    <property type="match status" value="1"/>
</dbReference>
<reference evidence="10" key="1">
    <citation type="submission" date="2025-08" db="UniProtKB">
        <authorList>
            <consortium name="RefSeq"/>
        </authorList>
    </citation>
    <scope>IDENTIFICATION</scope>
    <source>
        <tissue evidence="10">Whole body</tissue>
    </source>
</reference>
<gene>
    <name evidence="10" type="primary">LOC112461318</name>
</gene>
<evidence type="ECO:0000256" key="2">
    <source>
        <dbReference type="ARBA" id="ARBA00022840"/>
    </source>
</evidence>
<dbReference type="InterPro" id="IPR036961">
    <property type="entry name" value="Kinesin_motor_dom_sf"/>
</dbReference>
<dbReference type="InterPro" id="IPR027417">
    <property type="entry name" value="P-loop_NTPase"/>
</dbReference>
<evidence type="ECO:0000256" key="4">
    <source>
        <dbReference type="ARBA" id="ARBA00023175"/>
    </source>
</evidence>
<sequence length="1328" mass="150893">MASSSTEASKGARRRTTGLPTRVRVPASLENGTEDGRDDSGLSSESSTPTNGSPPPRQPRAPSNGRIISTGIGVAASSSSAAASSRAKNSPGRIGSDRMSRLLRSRSGTESPRSLDNMRNRQVSSPMRTSGSMSSSCVDSGDEASLRIDRGTYQYMFQDIVSIKTMLLKLKRVLQETETLNPFDNPKNGLFCNLNEDGGNTIDVSTSPGSGGSSIADELADLRRQVVFLQGQVEDRDRTIQVRDRTIELLELQMSKLQGPKNGDVQSCTLPTRNNNVSSVDTSNAATQTEKTRPVSAGPSLLQSLPQDGVMGPLVSWSDSSDRQRPSLLSELNSAGSHRKPIERLPHTLRLRQEQTSTRRVNAHSRRHSSECVSGSPTKPKDYAKPPCDLNEAEQRDTKIEGNTIYTWVGTLLLAINPNGEILTDNIYDLSGAHEYDNICDVTHKEVSPHIFAVAARARYRIVQNLGKPSQVIVLSGETGTGKTFNAWKALKFLTRSISPDARERRDAVCGIVRRISDACRLISAFTTAPTERNDVSSRHVQVVWLEYKLGGICGATVSSYLLERDRVTRGCCNFQIFGQMMTAVASIEFADTALSRDRQYFMLSDLDSPRARELHEAGYRETLRAMDMLGFTENQKKDIFLVLSLLIHMGDIQFEQEDDHCRINTYDRQSREALKNTCRLASVNEEDIVALLTSTLINPQGTRRRHIACRRNLNTSDACRYRLHSIIRHLYDLLFQWLINSVNEILSARLFSERLGILDIFGFECFDSNGIEQLSVNYVNERLQQYFVEKYLVSHRNELEKEGLIGDEEPSEIGRSYEDRLNTIEKYLFTTLNDMCLSTVPNSWSTLMRQVCAKSCPVTRRFLKVKNENFVVRHYSGAVEYSVRDLLSKNTDKIPDEIIATFSVSRNKFLYSLINKSKPYHDGKAKKPTTLSKLRYNVDLLIEELNKCDAHYVRCIKPQRINIHEWNRDELRKQLADTGILDALPLARCRYPIHFVYKDFLRRYNRKRAETCDLRTVCKNILESSRLTMDDDNSSVYYGKRLIFLRESMFLRLESARRRYRAECVKKIESFWIKHNKYTQQSVEADVADDVRTIVDTNIRNKLIENSQSKREQVVPILGINLYVKKLAIMQSQDRKDNTANNANKAIVTVDTRHEKSQFEKSLMEYENAVPIQDIPRVVPGELVIKVAKNTAYVLHWLDGVNKAIDTKNIKPSILELLREDQDYQSVDVNCSKEIQLRDASQKSSNSNKFRNRNRCEKISGCYDEKEDIHVIQYGNFTLFYKNGILSRRRLARVNIINWNYEENYKINKRVLLSFSCQLKYILVSSM</sequence>
<keyword evidence="4 6" id="KW-0505">Motor protein</keyword>
<keyword evidence="5 6" id="KW-0009">Actin-binding</keyword>
<evidence type="ECO:0000313" key="9">
    <source>
        <dbReference type="Proteomes" id="UP000504618"/>
    </source>
</evidence>
<dbReference type="GO" id="GO:0016020">
    <property type="term" value="C:membrane"/>
    <property type="evidence" value="ECO:0007669"/>
    <property type="project" value="TreeGrafter"/>
</dbReference>
<dbReference type="RefSeq" id="XP_024882288.1">
    <property type="nucleotide sequence ID" value="XM_025026520.1"/>
</dbReference>
<dbReference type="Gene3D" id="3.40.850.10">
    <property type="entry name" value="Kinesin motor domain"/>
    <property type="match status" value="1"/>
</dbReference>
<feature type="domain" description="Myosin motor" evidence="8">
    <location>
        <begin position="373"/>
        <end position="1059"/>
    </location>
</feature>
<evidence type="ECO:0000256" key="5">
    <source>
        <dbReference type="ARBA" id="ARBA00023203"/>
    </source>
</evidence>
<dbReference type="GO" id="GO:0005737">
    <property type="term" value="C:cytoplasm"/>
    <property type="evidence" value="ECO:0007669"/>
    <property type="project" value="TreeGrafter"/>
</dbReference>
<feature type="binding site" evidence="6">
    <location>
        <begin position="477"/>
        <end position="484"/>
    </location>
    <ligand>
        <name>ATP</name>
        <dbReference type="ChEBI" id="CHEBI:30616"/>
    </ligand>
</feature>
<dbReference type="PANTHER" id="PTHR13140">
    <property type="entry name" value="MYOSIN"/>
    <property type="match status" value="1"/>
</dbReference>
<dbReference type="Gene3D" id="1.20.120.720">
    <property type="entry name" value="Myosin VI head, motor domain, U50 subdomain"/>
    <property type="match status" value="1"/>
</dbReference>
<dbReference type="GO" id="GO:0000146">
    <property type="term" value="F:microfilament motor activity"/>
    <property type="evidence" value="ECO:0007669"/>
    <property type="project" value="TreeGrafter"/>
</dbReference>
<dbReference type="GeneID" id="112461318"/>
<dbReference type="OrthoDB" id="6108017at2759"/>
<dbReference type="PROSITE" id="PS51456">
    <property type="entry name" value="MYOSIN_MOTOR"/>
    <property type="match status" value="1"/>
</dbReference>
<evidence type="ECO:0000256" key="6">
    <source>
        <dbReference type="PROSITE-ProRule" id="PRU00782"/>
    </source>
</evidence>
<dbReference type="PRINTS" id="PR00193">
    <property type="entry name" value="MYOSINHEAVY"/>
</dbReference>
<accession>A0A6J1QK68</accession>
<feature type="compositionally biased region" description="Low complexity" evidence="7">
    <location>
        <begin position="75"/>
        <end position="87"/>
    </location>
</feature>
<dbReference type="GO" id="GO:0005524">
    <property type="term" value="F:ATP binding"/>
    <property type="evidence" value="ECO:0007669"/>
    <property type="project" value="UniProtKB-UniRule"/>
</dbReference>
<keyword evidence="3 6" id="KW-0518">Myosin</keyword>
<dbReference type="GO" id="GO:0016459">
    <property type="term" value="C:myosin complex"/>
    <property type="evidence" value="ECO:0007669"/>
    <property type="project" value="UniProtKB-KW"/>
</dbReference>
<dbReference type="Pfam" id="PF00063">
    <property type="entry name" value="Myosin_head"/>
    <property type="match status" value="1"/>
</dbReference>
<evidence type="ECO:0000259" key="8">
    <source>
        <dbReference type="PROSITE" id="PS51456"/>
    </source>
</evidence>
<dbReference type="Proteomes" id="UP000504618">
    <property type="component" value="Unplaced"/>
</dbReference>
<dbReference type="Gene3D" id="1.20.5.4820">
    <property type="match status" value="1"/>
</dbReference>
<proteinExistence type="inferred from homology"/>
<comment type="caution">
    <text evidence="6">Lacks conserved residue(s) required for the propagation of feature annotation.</text>
</comment>
<evidence type="ECO:0000256" key="3">
    <source>
        <dbReference type="ARBA" id="ARBA00023123"/>
    </source>
</evidence>
<feature type="region of interest" description="Disordered" evidence="7">
    <location>
        <begin position="260"/>
        <end position="387"/>
    </location>
</feature>
<dbReference type="SMART" id="SM00242">
    <property type="entry name" value="MYSc"/>
    <property type="match status" value="1"/>
</dbReference>
<feature type="compositionally biased region" description="Polar residues" evidence="7">
    <location>
        <begin position="41"/>
        <end position="51"/>
    </location>
</feature>
<name>A0A6J1QK68_9HYME</name>
<feature type="region of interest" description="Disordered" evidence="7">
    <location>
        <begin position="1"/>
        <end position="141"/>
    </location>
</feature>
<dbReference type="Gene3D" id="1.20.58.530">
    <property type="match status" value="1"/>
</dbReference>
<comment type="similarity">
    <text evidence="6">Belongs to the TRAFAC class myosin-kinesin ATPase superfamily. Myosin family.</text>
</comment>
<evidence type="ECO:0000313" key="10">
    <source>
        <dbReference type="RefSeq" id="XP_024882288.1"/>
    </source>
</evidence>
<keyword evidence="9" id="KW-1185">Reference proteome</keyword>
<keyword evidence="1 6" id="KW-0547">Nucleotide-binding</keyword>
<protein>
    <submittedName>
        <fullName evidence="10">Unconventional myosin-XIX-like</fullName>
    </submittedName>
</protein>
<organism evidence="9 10">
    <name type="scientific">Temnothorax curvispinosus</name>
    <dbReference type="NCBI Taxonomy" id="300111"/>
    <lineage>
        <taxon>Eukaryota</taxon>
        <taxon>Metazoa</taxon>
        <taxon>Ecdysozoa</taxon>
        <taxon>Arthropoda</taxon>
        <taxon>Hexapoda</taxon>
        <taxon>Insecta</taxon>
        <taxon>Pterygota</taxon>
        <taxon>Neoptera</taxon>
        <taxon>Endopterygota</taxon>
        <taxon>Hymenoptera</taxon>
        <taxon>Apocrita</taxon>
        <taxon>Aculeata</taxon>
        <taxon>Formicoidea</taxon>
        <taxon>Formicidae</taxon>
        <taxon>Myrmicinae</taxon>
        <taxon>Temnothorax</taxon>
    </lineage>
</organism>
<feature type="compositionally biased region" description="Polar residues" evidence="7">
    <location>
        <begin position="264"/>
        <end position="289"/>
    </location>
</feature>
<keyword evidence="2 6" id="KW-0067">ATP-binding</keyword>
<dbReference type="CDD" id="cd00124">
    <property type="entry name" value="MYSc"/>
    <property type="match status" value="1"/>
</dbReference>
<evidence type="ECO:0000256" key="7">
    <source>
        <dbReference type="SAM" id="MobiDB-lite"/>
    </source>
</evidence>
<feature type="compositionally biased region" description="Low complexity" evidence="7">
    <location>
        <begin position="124"/>
        <end position="139"/>
    </location>
</feature>
<dbReference type="GO" id="GO:0051015">
    <property type="term" value="F:actin filament binding"/>
    <property type="evidence" value="ECO:0007669"/>
    <property type="project" value="TreeGrafter"/>
</dbReference>
<dbReference type="Gene3D" id="1.10.10.820">
    <property type="match status" value="1"/>
</dbReference>
<dbReference type="GO" id="GO:0007015">
    <property type="term" value="P:actin filament organization"/>
    <property type="evidence" value="ECO:0007669"/>
    <property type="project" value="TreeGrafter"/>
</dbReference>
<evidence type="ECO:0000256" key="1">
    <source>
        <dbReference type="ARBA" id="ARBA00022741"/>
    </source>
</evidence>